<sequence length="278" mass="31087">MPSPPPKVLLFDIGGVCVVSPFAAILAYEKQNSIPIGWINTAISASGKTGAWAKLERGQIPLDSSFFNGFTSDLRDEKLWRNFYIKHLERTRKETKSQAAEEAAYQVPAPPNIDGEKLYWQMMTVSRKPDPHMWPALQKLRKHAKQKGHILAALSNTSIFPDGHEFNSPTTPDGIFHAELRGLFDLFVSSAHVGMRKPDEEIYYYTIDALDKLARDRGDKDGVTAGEIVFFDDIGTNLRTGRKVGMRTVKVELGRADKAVEELERLTGLKLKAESSKL</sequence>
<dbReference type="SFLD" id="SFLDG01129">
    <property type="entry name" value="C1.5:_HAD__Beta-PGM__Phosphata"/>
    <property type="match status" value="1"/>
</dbReference>
<dbReference type="CDD" id="cd02603">
    <property type="entry name" value="HAD_sEH-N_like"/>
    <property type="match status" value="1"/>
</dbReference>
<organism evidence="1 2">
    <name type="scientific">Aureobasidium pullulans</name>
    <name type="common">Black yeast</name>
    <name type="synonym">Pullularia pullulans</name>
    <dbReference type="NCBI Taxonomy" id="5580"/>
    <lineage>
        <taxon>Eukaryota</taxon>
        <taxon>Fungi</taxon>
        <taxon>Dikarya</taxon>
        <taxon>Ascomycota</taxon>
        <taxon>Pezizomycotina</taxon>
        <taxon>Dothideomycetes</taxon>
        <taxon>Dothideomycetidae</taxon>
        <taxon>Dothideales</taxon>
        <taxon>Saccotheciaceae</taxon>
        <taxon>Aureobasidium</taxon>
    </lineage>
</organism>
<comment type="caution">
    <text evidence="1">The sequence shown here is derived from an EMBL/GenBank/DDBJ whole genome shotgun (WGS) entry which is preliminary data.</text>
</comment>
<gene>
    <name evidence="1" type="ORF">QM012_004535</name>
</gene>
<evidence type="ECO:0000313" key="1">
    <source>
        <dbReference type="EMBL" id="KAK6007721.1"/>
    </source>
</evidence>
<evidence type="ECO:0000313" key="2">
    <source>
        <dbReference type="Proteomes" id="UP001341245"/>
    </source>
</evidence>
<dbReference type="Gene3D" id="3.40.50.1000">
    <property type="entry name" value="HAD superfamily/HAD-like"/>
    <property type="match status" value="1"/>
</dbReference>
<dbReference type="InterPro" id="IPR052898">
    <property type="entry name" value="ACAD10-like"/>
</dbReference>
<dbReference type="InterPro" id="IPR023198">
    <property type="entry name" value="PGP-like_dom2"/>
</dbReference>
<name>A0ABR0TU84_AURPU</name>
<dbReference type="InterPro" id="IPR036412">
    <property type="entry name" value="HAD-like_sf"/>
</dbReference>
<dbReference type="SFLD" id="SFLDS00003">
    <property type="entry name" value="Haloacid_Dehalogenase"/>
    <property type="match status" value="1"/>
</dbReference>
<dbReference type="PANTHER" id="PTHR47829">
    <property type="entry name" value="HYDROLASE, PUTATIVE (AFU_ORTHOLOGUE AFUA_1G12880)-RELATED"/>
    <property type="match status" value="1"/>
</dbReference>
<dbReference type="InterPro" id="IPR023214">
    <property type="entry name" value="HAD_sf"/>
</dbReference>
<keyword evidence="2" id="KW-1185">Reference proteome</keyword>
<dbReference type="PANTHER" id="PTHR47829:SF1">
    <property type="entry name" value="HAD FAMILY PHOSPHATASE"/>
    <property type="match status" value="1"/>
</dbReference>
<dbReference type="Proteomes" id="UP001341245">
    <property type="component" value="Unassembled WGS sequence"/>
</dbReference>
<dbReference type="Pfam" id="PF00702">
    <property type="entry name" value="Hydrolase"/>
    <property type="match status" value="1"/>
</dbReference>
<dbReference type="Gene3D" id="1.10.150.240">
    <property type="entry name" value="Putative phosphatase, domain 2"/>
    <property type="match status" value="1"/>
</dbReference>
<accession>A0ABR0TU84</accession>
<evidence type="ECO:0008006" key="3">
    <source>
        <dbReference type="Google" id="ProtNLM"/>
    </source>
</evidence>
<dbReference type="EMBL" id="JASGXD010000002">
    <property type="protein sequence ID" value="KAK6007721.1"/>
    <property type="molecule type" value="Genomic_DNA"/>
</dbReference>
<proteinExistence type="predicted"/>
<reference evidence="1 2" key="1">
    <citation type="submission" date="2023-11" db="EMBL/GenBank/DDBJ databases">
        <title>Draft genome sequence and annotation of the polyextremotolerant black yeast-like fungus Aureobasidium pullulans NRRL 62042.</title>
        <authorList>
            <person name="Dielentheis-Frenken M.R.E."/>
            <person name="Wibberg D."/>
            <person name="Blank L.M."/>
            <person name="Tiso T."/>
        </authorList>
    </citation>
    <scope>NUCLEOTIDE SEQUENCE [LARGE SCALE GENOMIC DNA]</scope>
    <source>
        <strain evidence="1 2">NRRL 62042</strain>
    </source>
</reference>
<dbReference type="SUPFAM" id="SSF56784">
    <property type="entry name" value="HAD-like"/>
    <property type="match status" value="1"/>
</dbReference>
<protein>
    <recommendedName>
        <fullName evidence="3">HAD-like protein</fullName>
    </recommendedName>
</protein>